<dbReference type="OrthoDB" id="10501139at2759"/>
<keyword evidence="3" id="KW-1185">Reference proteome</keyword>
<proteinExistence type="predicted"/>
<organism evidence="2 3">
    <name type="scientific">Strongylus vulgaris</name>
    <name type="common">Blood worm</name>
    <dbReference type="NCBI Taxonomy" id="40348"/>
    <lineage>
        <taxon>Eukaryota</taxon>
        <taxon>Metazoa</taxon>
        <taxon>Ecdysozoa</taxon>
        <taxon>Nematoda</taxon>
        <taxon>Chromadorea</taxon>
        <taxon>Rhabditida</taxon>
        <taxon>Rhabditina</taxon>
        <taxon>Rhabditomorpha</taxon>
        <taxon>Strongyloidea</taxon>
        <taxon>Strongylidae</taxon>
        <taxon>Strongylus</taxon>
    </lineage>
</organism>
<reference evidence="2 3" key="1">
    <citation type="submission" date="2018-11" db="EMBL/GenBank/DDBJ databases">
        <authorList>
            <consortium name="Pathogen Informatics"/>
        </authorList>
    </citation>
    <scope>NUCLEOTIDE SEQUENCE [LARGE SCALE GENOMIC DNA]</scope>
</reference>
<name>A0A3P7K2Y7_STRVU</name>
<protein>
    <submittedName>
        <fullName evidence="2">Uncharacterized protein</fullName>
    </submittedName>
</protein>
<feature type="region of interest" description="Disordered" evidence="1">
    <location>
        <begin position="1"/>
        <end position="22"/>
    </location>
</feature>
<evidence type="ECO:0000313" key="2">
    <source>
        <dbReference type="EMBL" id="VDM82767.1"/>
    </source>
</evidence>
<dbReference type="AlphaFoldDB" id="A0A3P7K2Y7"/>
<dbReference type="EMBL" id="UYYB01119301">
    <property type="protein sequence ID" value="VDM82767.1"/>
    <property type="molecule type" value="Genomic_DNA"/>
</dbReference>
<gene>
    <name evidence="2" type="ORF">SVUK_LOCUS17765</name>
</gene>
<accession>A0A3P7K2Y7</accession>
<feature type="compositionally biased region" description="Basic residues" evidence="1">
    <location>
        <begin position="1"/>
        <end position="10"/>
    </location>
</feature>
<evidence type="ECO:0000256" key="1">
    <source>
        <dbReference type="SAM" id="MobiDB-lite"/>
    </source>
</evidence>
<dbReference type="Proteomes" id="UP000270094">
    <property type="component" value="Unassembled WGS sequence"/>
</dbReference>
<evidence type="ECO:0000313" key="3">
    <source>
        <dbReference type="Proteomes" id="UP000270094"/>
    </source>
</evidence>
<sequence>MNSSGRKSHRTGPIEATKHRHTTVPLLIQAHHQETSVLRKVEFWDQMEASGGEQHDYMAAGPSGLQC</sequence>